<dbReference type="PANTHER" id="PTHR33048">
    <property type="entry name" value="PTH11-LIKE INTEGRAL MEMBRANE PROTEIN (AFU_ORTHOLOGUE AFUA_5G11245)"/>
    <property type="match status" value="1"/>
</dbReference>
<keyword evidence="3 6" id="KW-1133">Transmembrane helix</keyword>
<evidence type="ECO:0000256" key="5">
    <source>
        <dbReference type="ARBA" id="ARBA00038359"/>
    </source>
</evidence>
<evidence type="ECO:0000259" key="7">
    <source>
        <dbReference type="Pfam" id="PF20684"/>
    </source>
</evidence>
<feature type="transmembrane region" description="Helical" evidence="6">
    <location>
        <begin position="122"/>
        <end position="143"/>
    </location>
</feature>
<organism evidence="8 9">
    <name type="scientific">Bombardia bombarda</name>
    <dbReference type="NCBI Taxonomy" id="252184"/>
    <lineage>
        <taxon>Eukaryota</taxon>
        <taxon>Fungi</taxon>
        <taxon>Dikarya</taxon>
        <taxon>Ascomycota</taxon>
        <taxon>Pezizomycotina</taxon>
        <taxon>Sordariomycetes</taxon>
        <taxon>Sordariomycetidae</taxon>
        <taxon>Sordariales</taxon>
        <taxon>Lasiosphaeriaceae</taxon>
        <taxon>Bombardia</taxon>
    </lineage>
</organism>
<keyword evidence="4 6" id="KW-0472">Membrane</keyword>
<feature type="transmembrane region" description="Helical" evidence="6">
    <location>
        <begin position="214"/>
        <end position="237"/>
    </location>
</feature>
<reference evidence="8" key="1">
    <citation type="submission" date="2023-06" db="EMBL/GenBank/DDBJ databases">
        <title>Genome-scale phylogeny and comparative genomics of the fungal order Sordariales.</title>
        <authorList>
            <consortium name="Lawrence Berkeley National Laboratory"/>
            <person name="Hensen N."/>
            <person name="Bonometti L."/>
            <person name="Westerberg I."/>
            <person name="Brannstrom I.O."/>
            <person name="Guillou S."/>
            <person name="Cros-Aarteil S."/>
            <person name="Calhoun S."/>
            <person name="Haridas S."/>
            <person name="Kuo A."/>
            <person name="Mondo S."/>
            <person name="Pangilinan J."/>
            <person name="Riley R."/>
            <person name="LaButti K."/>
            <person name="Andreopoulos B."/>
            <person name="Lipzen A."/>
            <person name="Chen C."/>
            <person name="Yanf M."/>
            <person name="Daum C."/>
            <person name="Ng V."/>
            <person name="Clum A."/>
            <person name="Steindorff A."/>
            <person name="Ohm R."/>
            <person name="Martin F."/>
            <person name="Silar P."/>
            <person name="Natvig D."/>
            <person name="Lalanne C."/>
            <person name="Gautier V."/>
            <person name="Ament-velasquez S.L."/>
            <person name="Kruys A."/>
            <person name="Hutchinson M.I."/>
            <person name="Powell A.J."/>
            <person name="Barry K."/>
            <person name="Miller A.N."/>
            <person name="Grigoriev I.V."/>
            <person name="Debuchy R."/>
            <person name="Gladieux P."/>
            <person name="Thoren M.H."/>
            <person name="Johannesson H."/>
        </authorList>
    </citation>
    <scope>NUCLEOTIDE SEQUENCE</scope>
    <source>
        <strain evidence="8">SMH3391-2</strain>
    </source>
</reference>
<keyword evidence="2 6" id="KW-0812">Transmembrane</keyword>
<comment type="similarity">
    <text evidence="5">Belongs to the SAT4 family.</text>
</comment>
<feature type="transmembrane region" description="Helical" evidence="6">
    <location>
        <begin position="155"/>
        <end position="177"/>
    </location>
</feature>
<dbReference type="PANTHER" id="PTHR33048:SF47">
    <property type="entry name" value="INTEGRAL MEMBRANE PROTEIN-RELATED"/>
    <property type="match status" value="1"/>
</dbReference>
<dbReference type="InterPro" id="IPR052337">
    <property type="entry name" value="SAT4-like"/>
</dbReference>
<evidence type="ECO:0000313" key="9">
    <source>
        <dbReference type="Proteomes" id="UP001174934"/>
    </source>
</evidence>
<evidence type="ECO:0000256" key="1">
    <source>
        <dbReference type="ARBA" id="ARBA00004141"/>
    </source>
</evidence>
<sequence>MPFGISSNINHEYNYSHQLSITDPGGHEVTQRLRTTVSSLLDCTCFLHSFNHVWVGSWSLARQIIDRKPSCKHATPISIAIEHRTLGRMGQAASQSSYDDWWDKVKGPFLSLYEPGYNGTSILILMPIFMFIDLVAVALRFYARSLTSQRCGLDDWLVLASLAGQAVLSSIAISSVVDGVVGHHLDWWASLDPPPSFRVVNAHADESVAPAMKYVFAFTIIYFAIESLSKLAIVIFYRRLFSLRIIRTILDITAAVMVLQNIVGVTVSLAACGKNFSDRWSRDPEAGQKVTCLVMDVIWDYMTYPEILTAAIVFIVPLPIVWRLKTATRVKVALTVTFLMGSLGFVSSIVRLILRHGQPTNFTFDPTWEAAKIYISYRAELSAYLVSACMLLYRPIVERWIKLDAIGVARKNTKTATLGRTTLNVNTGGGTSDTSTGNPSCTLGPTCHLEEGDAIELLNNGSKNSPGEFGDVEKRLCIIVRTSISQESEPRFPSESCENLAPQVSINASSRC</sequence>
<dbReference type="Pfam" id="PF20684">
    <property type="entry name" value="Fung_rhodopsin"/>
    <property type="match status" value="1"/>
</dbReference>
<feature type="transmembrane region" description="Helical" evidence="6">
    <location>
        <begin position="249"/>
        <end position="271"/>
    </location>
</feature>
<evidence type="ECO:0000313" key="8">
    <source>
        <dbReference type="EMBL" id="KAK0610017.1"/>
    </source>
</evidence>
<comment type="subcellular location">
    <subcellularLocation>
        <location evidence="1">Membrane</location>
        <topology evidence="1">Multi-pass membrane protein</topology>
    </subcellularLocation>
</comment>
<dbReference type="InterPro" id="IPR049326">
    <property type="entry name" value="Rhodopsin_dom_fungi"/>
</dbReference>
<evidence type="ECO:0000256" key="2">
    <source>
        <dbReference type="ARBA" id="ARBA00022692"/>
    </source>
</evidence>
<evidence type="ECO:0000256" key="6">
    <source>
        <dbReference type="SAM" id="Phobius"/>
    </source>
</evidence>
<feature type="domain" description="Rhodopsin" evidence="7">
    <location>
        <begin position="139"/>
        <end position="398"/>
    </location>
</feature>
<dbReference type="GO" id="GO:0016020">
    <property type="term" value="C:membrane"/>
    <property type="evidence" value="ECO:0007669"/>
    <property type="project" value="UniProtKB-SubCell"/>
</dbReference>
<protein>
    <recommendedName>
        <fullName evidence="7">Rhodopsin domain-containing protein</fullName>
    </recommendedName>
</protein>
<dbReference type="EMBL" id="JAULSR010000011">
    <property type="protein sequence ID" value="KAK0610017.1"/>
    <property type="molecule type" value="Genomic_DNA"/>
</dbReference>
<feature type="transmembrane region" description="Helical" evidence="6">
    <location>
        <begin position="303"/>
        <end position="322"/>
    </location>
</feature>
<feature type="transmembrane region" description="Helical" evidence="6">
    <location>
        <begin position="334"/>
        <end position="354"/>
    </location>
</feature>
<keyword evidence="9" id="KW-1185">Reference proteome</keyword>
<proteinExistence type="inferred from homology"/>
<gene>
    <name evidence="8" type="ORF">B0T17DRAFT_603427</name>
</gene>
<comment type="caution">
    <text evidence="8">The sequence shown here is derived from an EMBL/GenBank/DDBJ whole genome shotgun (WGS) entry which is preliminary data.</text>
</comment>
<dbReference type="AlphaFoldDB" id="A0AA39W9Q7"/>
<name>A0AA39W9Q7_9PEZI</name>
<evidence type="ECO:0000256" key="3">
    <source>
        <dbReference type="ARBA" id="ARBA00022989"/>
    </source>
</evidence>
<accession>A0AA39W9Q7</accession>
<dbReference type="Proteomes" id="UP001174934">
    <property type="component" value="Unassembled WGS sequence"/>
</dbReference>
<evidence type="ECO:0000256" key="4">
    <source>
        <dbReference type="ARBA" id="ARBA00023136"/>
    </source>
</evidence>